<dbReference type="AlphaFoldDB" id="A0ABD2B465"/>
<proteinExistence type="predicted"/>
<reference evidence="1 2" key="1">
    <citation type="journal article" date="2024" name="Ann. Entomol. Soc. Am.">
        <title>Genomic analyses of the southern and eastern yellowjacket wasps (Hymenoptera: Vespidae) reveal evolutionary signatures of social life.</title>
        <authorList>
            <person name="Catto M.A."/>
            <person name="Caine P.B."/>
            <person name="Orr S.E."/>
            <person name="Hunt B.G."/>
            <person name="Goodisman M.A.D."/>
        </authorList>
    </citation>
    <scope>NUCLEOTIDE SEQUENCE [LARGE SCALE GENOMIC DNA]</scope>
    <source>
        <strain evidence="1">232</strain>
        <tissue evidence="1">Head and thorax</tissue>
    </source>
</reference>
<dbReference type="Proteomes" id="UP001607303">
    <property type="component" value="Unassembled WGS sequence"/>
</dbReference>
<dbReference type="EMBL" id="JAYRBN010000100">
    <property type="protein sequence ID" value="KAL2727529.1"/>
    <property type="molecule type" value="Genomic_DNA"/>
</dbReference>
<keyword evidence="2" id="KW-1185">Reference proteome</keyword>
<evidence type="ECO:0000313" key="2">
    <source>
        <dbReference type="Proteomes" id="UP001607303"/>
    </source>
</evidence>
<comment type="caution">
    <text evidence="1">The sequence shown here is derived from an EMBL/GenBank/DDBJ whole genome shotgun (WGS) entry which is preliminary data.</text>
</comment>
<protein>
    <submittedName>
        <fullName evidence="1">Uncharacterized protein</fullName>
    </submittedName>
</protein>
<name>A0ABD2B465_VESMC</name>
<sequence length="159" mass="18935">MEVSCCRREAPGKSLEPSISICSSYFRFLLRKLRFNSDKTLLCPLEQVMKYFEMEDKVMIIIHVMDFVLNRIDLTYDGINKFTFSKSDRIFPRYVYWRYHKLQYTFKVFDLRYDRPKVDFLLSVLEASPFQVQDGRRRQSPYSLNKAVASSSSIRPIDP</sequence>
<gene>
    <name evidence="1" type="ORF">V1477_016805</name>
</gene>
<accession>A0ABD2B465</accession>
<organism evidence="1 2">
    <name type="scientific">Vespula maculifrons</name>
    <name type="common">Eastern yellow jacket</name>
    <name type="synonym">Wasp</name>
    <dbReference type="NCBI Taxonomy" id="7453"/>
    <lineage>
        <taxon>Eukaryota</taxon>
        <taxon>Metazoa</taxon>
        <taxon>Ecdysozoa</taxon>
        <taxon>Arthropoda</taxon>
        <taxon>Hexapoda</taxon>
        <taxon>Insecta</taxon>
        <taxon>Pterygota</taxon>
        <taxon>Neoptera</taxon>
        <taxon>Endopterygota</taxon>
        <taxon>Hymenoptera</taxon>
        <taxon>Apocrita</taxon>
        <taxon>Aculeata</taxon>
        <taxon>Vespoidea</taxon>
        <taxon>Vespidae</taxon>
        <taxon>Vespinae</taxon>
        <taxon>Vespula</taxon>
    </lineage>
</organism>
<evidence type="ECO:0000313" key="1">
    <source>
        <dbReference type="EMBL" id="KAL2727529.1"/>
    </source>
</evidence>